<proteinExistence type="predicted"/>
<accession>A0A061R0W0</accession>
<organism evidence="1">
    <name type="scientific">Tetraselmis sp. GSL018</name>
    <dbReference type="NCBI Taxonomy" id="582737"/>
    <lineage>
        <taxon>Eukaryota</taxon>
        <taxon>Viridiplantae</taxon>
        <taxon>Chlorophyta</taxon>
        <taxon>core chlorophytes</taxon>
        <taxon>Chlorodendrophyceae</taxon>
        <taxon>Chlorodendrales</taxon>
        <taxon>Chlorodendraceae</taxon>
        <taxon>Tetraselmis</taxon>
    </lineage>
</organism>
<name>A0A061R0W0_9CHLO</name>
<dbReference type="AlphaFoldDB" id="A0A061R0W0"/>
<protein>
    <submittedName>
        <fullName evidence="1">Uncharacterized protein</fullName>
    </submittedName>
</protein>
<reference evidence="1" key="1">
    <citation type="submission" date="2014-05" db="EMBL/GenBank/DDBJ databases">
        <title>The transcriptome of the halophilic microalga Tetraselmis sp. GSL018 isolated from the Great Salt Lake, Utah.</title>
        <authorList>
            <person name="Jinkerson R.E."/>
            <person name="D'Adamo S."/>
            <person name="Posewitz M.C."/>
        </authorList>
    </citation>
    <scope>NUCLEOTIDE SEQUENCE</scope>
    <source>
        <strain evidence="1">GSL018</strain>
    </source>
</reference>
<sequence>MIFARVSARFCDTTDSFSRLAAECSIPVIILCRDFLVDSCQRSDNEQPYNDSGSASDSFLLGDACPGWEVGTQCVYAFSLLDSRKIMVLFENQAKILQQNISFVADSESDSIFQLS</sequence>
<dbReference type="EMBL" id="GBEZ01022709">
    <property type="protein sequence ID" value="JAC64141.1"/>
    <property type="molecule type" value="Transcribed_RNA"/>
</dbReference>
<evidence type="ECO:0000313" key="1">
    <source>
        <dbReference type="EMBL" id="JAC64141.1"/>
    </source>
</evidence>
<gene>
    <name evidence="1" type="ORF">TSPGSL018_18967</name>
</gene>